<accession>A0A251YDV9</accession>
<reference evidence="1 2" key="1">
    <citation type="submission" date="2016-08" db="EMBL/GenBank/DDBJ databases">
        <title>Genome sequence of Clavibacter michiganensis spp strain CFBP8017.</title>
        <authorList>
            <person name="Thapa S.P."/>
            <person name="Coaker G."/>
            <person name="Jacques M.-A."/>
        </authorList>
    </citation>
    <scope>NUCLEOTIDE SEQUENCE [LARGE SCALE GENOMIC DNA]</scope>
    <source>
        <strain evidence="1">CFBP8017</strain>
    </source>
</reference>
<sequence>MDGVAFDRTYDETGSLYGYPAVGRFDGETLQRCVGRVAFSQSTQFQLDCDMNGGVSGRPVFEGDGPDGGQFAVEDARPLTGSRVIGPMWQSRVPSAYSSAEVADPGTSG</sequence>
<proteinExistence type="predicted"/>
<dbReference type="Gene3D" id="2.40.10.10">
    <property type="entry name" value="Trypsin-like serine proteases"/>
    <property type="match status" value="1"/>
</dbReference>
<evidence type="ECO:0000313" key="1">
    <source>
        <dbReference type="EMBL" id="OUE22422.1"/>
    </source>
</evidence>
<gene>
    <name evidence="1" type="ORF">BFL36_10025</name>
</gene>
<dbReference type="EMBL" id="MDJY01000045">
    <property type="protein sequence ID" value="OUE22422.1"/>
    <property type="molecule type" value="Genomic_DNA"/>
</dbReference>
<evidence type="ECO:0000313" key="2">
    <source>
        <dbReference type="Proteomes" id="UP000195011"/>
    </source>
</evidence>
<comment type="caution">
    <text evidence="1">The sequence shown here is derived from an EMBL/GenBank/DDBJ whole genome shotgun (WGS) entry which is preliminary data.</text>
</comment>
<dbReference type="AlphaFoldDB" id="A0A251YDV9"/>
<evidence type="ECO:0008006" key="3">
    <source>
        <dbReference type="Google" id="ProtNLM"/>
    </source>
</evidence>
<organism evidence="1 2">
    <name type="scientific">Clavibacter michiganensis</name>
    <dbReference type="NCBI Taxonomy" id="28447"/>
    <lineage>
        <taxon>Bacteria</taxon>
        <taxon>Bacillati</taxon>
        <taxon>Actinomycetota</taxon>
        <taxon>Actinomycetes</taxon>
        <taxon>Micrococcales</taxon>
        <taxon>Microbacteriaceae</taxon>
        <taxon>Clavibacter</taxon>
    </lineage>
</organism>
<name>A0A251YDV9_9MICO</name>
<dbReference type="Proteomes" id="UP000195011">
    <property type="component" value="Unassembled WGS sequence"/>
</dbReference>
<dbReference type="InterPro" id="IPR043504">
    <property type="entry name" value="Peptidase_S1_PA_chymotrypsin"/>
</dbReference>
<protein>
    <recommendedName>
        <fullName evidence="3">Serine protease</fullName>
    </recommendedName>
</protein>
<dbReference type="RefSeq" id="WP_086517795.1">
    <property type="nucleotide sequence ID" value="NZ_MDJY01000045.1"/>
</dbReference>